<comment type="caution">
    <text evidence="2">The sequence shown here is derived from an EMBL/GenBank/DDBJ whole genome shotgun (WGS) entry which is preliminary data.</text>
</comment>
<name>A0AA87Z2M8_FICCA</name>
<keyword evidence="3" id="KW-1185">Reference proteome</keyword>
<gene>
    <name evidence="2" type="ORF">TIFTF001_041164</name>
</gene>
<dbReference type="EMBL" id="BTGU01001728">
    <property type="protein sequence ID" value="GMN28387.1"/>
    <property type="molecule type" value="Genomic_DNA"/>
</dbReference>
<sequence length="158" mass="17922">MSADLCGKLETDVEIKASVRSSIAFSDTNLTTYPMLPLIKFKVLTYMKVNGAPSALLFVETTSMGVLCFLQISLSVPISKFPAVYQLEVQSLERLAGEGARLRLRARVSAEDKGLKSRAQLEERRRFSPRLTREPAKEKAEREKERKKKKKEMEKINK</sequence>
<evidence type="ECO:0000313" key="3">
    <source>
        <dbReference type="Proteomes" id="UP001187192"/>
    </source>
</evidence>
<proteinExistence type="predicted"/>
<protein>
    <submittedName>
        <fullName evidence="2">Uncharacterized protein</fullName>
    </submittedName>
</protein>
<dbReference type="Proteomes" id="UP001187192">
    <property type="component" value="Unassembled WGS sequence"/>
</dbReference>
<organism evidence="2 3">
    <name type="scientific">Ficus carica</name>
    <name type="common">Common fig</name>
    <dbReference type="NCBI Taxonomy" id="3494"/>
    <lineage>
        <taxon>Eukaryota</taxon>
        <taxon>Viridiplantae</taxon>
        <taxon>Streptophyta</taxon>
        <taxon>Embryophyta</taxon>
        <taxon>Tracheophyta</taxon>
        <taxon>Spermatophyta</taxon>
        <taxon>Magnoliopsida</taxon>
        <taxon>eudicotyledons</taxon>
        <taxon>Gunneridae</taxon>
        <taxon>Pentapetalae</taxon>
        <taxon>rosids</taxon>
        <taxon>fabids</taxon>
        <taxon>Rosales</taxon>
        <taxon>Moraceae</taxon>
        <taxon>Ficeae</taxon>
        <taxon>Ficus</taxon>
    </lineage>
</organism>
<evidence type="ECO:0000256" key="1">
    <source>
        <dbReference type="SAM" id="MobiDB-lite"/>
    </source>
</evidence>
<feature type="region of interest" description="Disordered" evidence="1">
    <location>
        <begin position="109"/>
        <end position="158"/>
    </location>
</feature>
<accession>A0AA87Z2M8</accession>
<dbReference type="AlphaFoldDB" id="A0AA87Z2M8"/>
<feature type="compositionally biased region" description="Basic and acidic residues" evidence="1">
    <location>
        <begin position="109"/>
        <end position="144"/>
    </location>
</feature>
<evidence type="ECO:0000313" key="2">
    <source>
        <dbReference type="EMBL" id="GMN28387.1"/>
    </source>
</evidence>
<reference evidence="2" key="1">
    <citation type="submission" date="2023-07" db="EMBL/GenBank/DDBJ databases">
        <title>draft genome sequence of fig (Ficus carica).</title>
        <authorList>
            <person name="Takahashi T."/>
            <person name="Nishimura K."/>
        </authorList>
    </citation>
    <scope>NUCLEOTIDE SEQUENCE</scope>
</reference>